<dbReference type="OrthoDB" id="166777at2"/>
<sequence>MAIGAYARGAFVAIGSFIMFGTVAALWANPLFIRMTPTGGFEVVLLALQALLLGVYVAIPVPSCGLKLASVGGIASYIGIACPVCNKLLLFVFGANSLLIYLEPMRLYLAVGGALVTMVAVSIRWRNYQAVSSPQSSLPFRDQLPATALNVL</sequence>
<accession>A0A1V8RJP9</accession>
<dbReference type="RefSeq" id="WP_080921752.1">
    <property type="nucleotide sequence ID" value="NZ_MDET01000059.1"/>
</dbReference>
<name>A0A1V8RJP9_9HYPH</name>
<dbReference type="STRING" id="1873176.BFN67_09100"/>
<dbReference type="Proteomes" id="UP000191905">
    <property type="component" value="Unassembled WGS sequence"/>
</dbReference>
<keyword evidence="3" id="KW-1185">Reference proteome</keyword>
<evidence type="ECO:0000313" key="3">
    <source>
        <dbReference type="Proteomes" id="UP000191905"/>
    </source>
</evidence>
<protein>
    <submittedName>
        <fullName evidence="2">Uncharacterized protein</fullName>
    </submittedName>
</protein>
<comment type="caution">
    <text evidence="2">The sequence shown here is derived from an EMBL/GenBank/DDBJ whole genome shotgun (WGS) entry which is preliminary data.</text>
</comment>
<reference evidence="2 3" key="1">
    <citation type="journal article" date="2016" name="Int. J. Syst. Evol. Microbiol.">
        <title>Pseudaminobacter manganicus sp. nov., isolated from sludge of a manganese mine.</title>
        <authorList>
            <person name="Li J."/>
            <person name="Huang J."/>
            <person name="Liao S."/>
            <person name="Wang G."/>
        </authorList>
    </citation>
    <scope>NUCLEOTIDE SEQUENCE [LARGE SCALE GENOMIC DNA]</scope>
    <source>
        <strain evidence="2 3">JH-7</strain>
    </source>
</reference>
<gene>
    <name evidence="2" type="ORF">BFN67_09100</name>
</gene>
<keyword evidence="1" id="KW-0472">Membrane</keyword>
<feature type="transmembrane region" description="Helical" evidence="1">
    <location>
        <begin position="6"/>
        <end position="28"/>
    </location>
</feature>
<keyword evidence="1" id="KW-0812">Transmembrane</keyword>
<organism evidence="2 3">
    <name type="scientific">Manganibacter manganicus</name>
    <dbReference type="NCBI Taxonomy" id="1873176"/>
    <lineage>
        <taxon>Bacteria</taxon>
        <taxon>Pseudomonadati</taxon>
        <taxon>Pseudomonadota</taxon>
        <taxon>Alphaproteobacteria</taxon>
        <taxon>Hyphomicrobiales</taxon>
        <taxon>Phyllobacteriaceae</taxon>
        <taxon>Manganibacter</taxon>
    </lineage>
</organism>
<feature type="transmembrane region" description="Helical" evidence="1">
    <location>
        <begin position="74"/>
        <end position="95"/>
    </location>
</feature>
<evidence type="ECO:0000313" key="2">
    <source>
        <dbReference type="EMBL" id="OQM73435.1"/>
    </source>
</evidence>
<evidence type="ECO:0000256" key="1">
    <source>
        <dbReference type="SAM" id="Phobius"/>
    </source>
</evidence>
<feature type="transmembrane region" description="Helical" evidence="1">
    <location>
        <begin position="40"/>
        <end position="59"/>
    </location>
</feature>
<keyword evidence="1" id="KW-1133">Transmembrane helix</keyword>
<proteinExistence type="predicted"/>
<dbReference type="AlphaFoldDB" id="A0A1V8RJP9"/>
<feature type="transmembrane region" description="Helical" evidence="1">
    <location>
        <begin position="107"/>
        <end position="125"/>
    </location>
</feature>
<dbReference type="EMBL" id="MDET01000059">
    <property type="protein sequence ID" value="OQM73435.1"/>
    <property type="molecule type" value="Genomic_DNA"/>
</dbReference>